<name>A0A5N6L4F1_9ROSI</name>
<dbReference type="InterPro" id="IPR036322">
    <property type="entry name" value="WD40_repeat_dom_sf"/>
</dbReference>
<dbReference type="PANTHER" id="PTHR10223">
    <property type="entry name" value="26S PROTEASOME NON-ATPASE REGULATORY SUBUNIT 4"/>
    <property type="match status" value="1"/>
</dbReference>
<sequence length="837" mass="92314">MAIMSTLCQPHRLHSGEMMALQMDPPASEVIRPVPDHGVPRAEKPAFARLTSTTSWSGEYLRRTKLLRCITRGKPALPFAYPAPGNPDKGMATVTFSTRLGLETSNLHADWGQTLDKRKPQFISGFSGTGKVASSDRKGKFDSWGISDGNLFRSFAAEHPGTALYGGAQAAFVGIPNQMDLSQIHGMVHAEGTPGGNTFFLGHDEKRGRNLASFVSSSNQNVDRPHVNHAHQCTCSVWIAKSPAVPHVTFGVVGLLSGSSCGVMSAYSLGPSARRDQRFERGELTARWLLSPGVPIIALAVDENLTESRVHDERIWAVALNALGEVFYLVKQPVLPAGTGHNPDPSDGEKLVAWREERAWATGSACPWQLVPRTFRHVKQSMLYDQDAPAFLPRTFWTKQHLHVEKELRDVQYWLEATPATMQSSFNGWNMQRRLEVDFGGDDGRCAGEHVAVVDSGSLFNGSEMDLPAKISRYSRCNLTQPPGRAYEWRESQFSFSKYKSIVVNATALDQSKYATTNAAEDAALEEARNSTPGSVFVWNMRATVPGTIALIQSIEPVRIIHTPSPGVTSLALSSLILVHGGAEGLIQAWDPLGSTLEPLRTLTSQYSMNNRRRLVIAARQNPALHLGRSDPSHFAATNICLDPDPTVLRGVAAVGGFLRYWSYSSASPSENLSKTQKRRLKRGSRNLNASPGENFVGFRRAGLKGFVDQELRARDVEQKEQKAYEREQRRVAGRFGLNLLGEDASDEQLLAYAKLLSEEEDQKRAQRETQETLSADASQEDIEAHLSTLSEEDRQRWKFASWEERREIASASSQFSSIPATPSRAPHDEEGSGEWA</sequence>
<dbReference type="SUPFAM" id="SSF50978">
    <property type="entry name" value="WD40 repeat-like"/>
    <property type="match status" value="1"/>
</dbReference>
<dbReference type="GO" id="GO:0005634">
    <property type="term" value="C:nucleus"/>
    <property type="evidence" value="ECO:0007669"/>
    <property type="project" value="TreeGrafter"/>
</dbReference>
<protein>
    <submittedName>
        <fullName evidence="2">Uncharacterized protein</fullName>
    </submittedName>
</protein>
<dbReference type="GO" id="GO:0043161">
    <property type="term" value="P:proteasome-mediated ubiquitin-dependent protein catabolic process"/>
    <property type="evidence" value="ECO:0007669"/>
    <property type="project" value="TreeGrafter"/>
</dbReference>
<accession>A0A5N6L4F1</accession>
<dbReference type="OrthoDB" id="2095648at2759"/>
<keyword evidence="3" id="KW-1185">Reference proteome</keyword>
<dbReference type="Proteomes" id="UP000327013">
    <property type="component" value="Unassembled WGS sequence"/>
</dbReference>
<feature type="region of interest" description="Disordered" evidence="1">
    <location>
        <begin position="810"/>
        <end position="837"/>
    </location>
</feature>
<dbReference type="PANTHER" id="PTHR10223:SF2">
    <property type="entry name" value="F-BOX AND WD DOMAIN PROTEIN (AFU_ORTHOLOGUE AFUA_6G11400)"/>
    <property type="match status" value="1"/>
</dbReference>
<feature type="region of interest" description="Disordered" evidence="1">
    <location>
        <begin position="762"/>
        <end position="795"/>
    </location>
</feature>
<dbReference type="EMBL" id="VIBQ01000100">
    <property type="protein sequence ID" value="KAB8760593.1"/>
    <property type="molecule type" value="Genomic_DNA"/>
</dbReference>
<feature type="region of interest" description="Disordered" evidence="1">
    <location>
        <begin position="668"/>
        <end position="689"/>
    </location>
</feature>
<dbReference type="GO" id="GO:0031593">
    <property type="term" value="F:polyubiquitin modification-dependent protein binding"/>
    <property type="evidence" value="ECO:0007669"/>
    <property type="project" value="TreeGrafter"/>
</dbReference>
<evidence type="ECO:0000313" key="3">
    <source>
        <dbReference type="Proteomes" id="UP000327013"/>
    </source>
</evidence>
<dbReference type="AlphaFoldDB" id="A0A5N6L4F1"/>
<proteinExistence type="predicted"/>
<feature type="compositionally biased region" description="Basic residues" evidence="1">
    <location>
        <begin position="676"/>
        <end position="685"/>
    </location>
</feature>
<dbReference type="GO" id="GO:0008540">
    <property type="term" value="C:proteasome regulatory particle, base subcomplex"/>
    <property type="evidence" value="ECO:0007669"/>
    <property type="project" value="TreeGrafter"/>
</dbReference>
<dbReference type="GO" id="GO:0005829">
    <property type="term" value="C:cytosol"/>
    <property type="evidence" value="ECO:0007669"/>
    <property type="project" value="TreeGrafter"/>
</dbReference>
<comment type="caution">
    <text evidence="2">The sequence shown here is derived from an EMBL/GenBank/DDBJ whole genome shotgun (WGS) entry which is preliminary data.</text>
</comment>
<organism evidence="2 3">
    <name type="scientific">Carpinus fangiana</name>
    <dbReference type="NCBI Taxonomy" id="176857"/>
    <lineage>
        <taxon>Eukaryota</taxon>
        <taxon>Viridiplantae</taxon>
        <taxon>Streptophyta</taxon>
        <taxon>Embryophyta</taxon>
        <taxon>Tracheophyta</taxon>
        <taxon>Spermatophyta</taxon>
        <taxon>Magnoliopsida</taxon>
        <taxon>eudicotyledons</taxon>
        <taxon>Gunneridae</taxon>
        <taxon>Pentapetalae</taxon>
        <taxon>rosids</taxon>
        <taxon>fabids</taxon>
        <taxon>Fagales</taxon>
        <taxon>Betulaceae</taxon>
        <taxon>Carpinus</taxon>
    </lineage>
</organism>
<evidence type="ECO:0000313" key="2">
    <source>
        <dbReference type="EMBL" id="KAB8760593.1"/>
    </source>
</evidence>
<reference evidence="2 3" key="1">
    <citation type="submission" date="2019-06" db="EMBL/GenBank/DDBJ databases">
        <title>A chromosomal-level reference genome of Carpinus fangiana (Coryloideae, Betulaceae).</title>
        <authorList>
            <person name="Yang X."/>
            <person name="Wang Z."/>
            <person name="Zhang L."/>
            <person name="Hao G."/>
            <person name="Liu J."/>
            <person name="Yang Y."/>
        </authorList>
    </citation>
    <scope>NUCLEOTIDE SEQUENCE [LARGE SCALE GENOMIC DNA]</scope>
    <source>
        <strain evidence="2">Cfa_2016G</strain>
        <tissue evidence="2">Leaf</tissue>
    </source>
</reference>
<feature type="compositionally biased region" description="Polar residues" evidence="1">
    <location>
        <begin position="811"/>
        <end position="821"/>
    </location>
</feature>
<evidence type="ECO:0000256" key="1">
    <source>
        <dbReference type="SAM" id="MobiDB-lite"/>
    </source>
</evidence>
<feature type="compositionally biased region" description="Basic and acidic residues" evidence="1">
    <location>
        <begin position="762"/>
        <end position="771"/>
    </location>
</feature>
<gene>
    <name evidence="2" type="ORF">FH972_026585</name>
</gene>
<dbReference type="InterPro" id="IPR027040">
    <property type="entry name" value="PSMD4"/>
</dbReference>